<dbReference type="EMBL" id="MCGE01000015">
    <property type="protein sequence ID" value="ORZ14029.1"/>
    <property type="molecule type" value="Genomic_DNA"/>
</dbReference>
<gene>
    <name evidence="1" type="ORF">BCR42DRAFT_417890</name>
</gene>
<proteinExistence type="predicted"/>
<keyword evidence="2" id="KW-1185">Reference proteome</keyword>
<organism evidence="1 2">
    <name type="scientific">Absidia repens</name>
    <dbReference type="NCBI Taxonomy" id="90262"/>
    <lineage>
        <taxon>Eukaryota</taxon>
        <taxon>Fungi</taxon>
        <taxon>Fungi incertae sedis</taxon>
        <taxon>Mucoromycota</taxon>
        <taxon>Mucoromycotina</taxon>
        <taxon>Mucoromycetes</taxon>
        <taxon>Mucorales</taxon>
        <taxon>Cunninghamellaceae</taxon>
        <taxon>Absidia</taxon>
    </lineage>
</organism>
<evidence type="ECO:0000313" key="1">
    <source>
        <dbReference type="EMBL" id="ORZ14029.1"/>
    </source>
</evidence>
<reference evidence="1 2" key="1">
    <citation type="submission" date="2016-07" db="EMBL/GenBank/DDBJ databases">
        <title>Pervasive Adenine N6-methylation of Active Genes in Fungi.</title>
        <authorList>
            <consortium name="DOE Joint Genome Institute"/>
            <person name="Mondo S.J."/>
            <person name="Dannebaum R.O."/>
            <person name="Kuo R.C."/>
            <person name="Labutti K."/>
            <person name="Haridas S."/>
            <person name="Kuo A."/>
            <person name="Salamov A."/>
            <person name="Ahrendt S.R."/>
            <person name="Lipzen A."/>
            <person name="Sullivan W."/>
            <person name="Andreopoulos W.B."/>
            <person name="Clum A."/>
            <person name="Lindquist E."/>
            <person name="Daum C."/>
            <person name="Ramamoorthy G.K."/>
            <person name="Gryganskyi A."/>
            <person name="Culley D."/>
            <person name="Magnuson J.K."/>
            <person name="James T.Y."/>
            <person name="O'Malley M.A."/>
            <person name="Stajich J.E."/>
            <person name="Spatafora J.W."/>
            <person name="Visel A."/>
            <person name="Grigoriev I.V."/>
        </authorList>
    </citation>
    <scope>NUCLEOTIDE SEQUENCE [LARGE SCALE GENOMIC DNA]</scope>
    <source>
        <strain evidence="1 2">NRRL 1336</strain>
    </source>
</reference>
<accession>A0A1X2ICK6</accession>
<protein>
    <submittedName>
        <fullName evidence="1">Uncharacterized protein</fullName>
    </submittedName>
</protein>
<dbReference type="AlphaFoldDB" id="A0A1X2ICK6"/>
<evidence type="ECO:0000313" key="2">
    <source>
        <dbReference type="Proteomes" id="UP000193560"/>
    </source>
</evidence>
<comment type="caution">
    <text evidence="1">The sequence shown here is derived from an EMBL/GenBank/DDBJ whole genome shotgun (WGS) entry which is preliminary data.</text>
</comment>
<sequence>MTHHHCDPIPTKAVPLADHCPPMKNHFCREIDPSPFSVLPITCLAHHPSVVFPYPLIRLYCCCLWSWVPYQQGGPLGRVHLVGNGDRYSCEKSSPILAVIAKFEKLPHC</sequence>
<name>A0A1X2ICK6_9FUNG</name>
<dbReference type="Proteomes" id="UP000193560">
    <property type="component" value="Unassembled WGS sequence"/>
</dbReference>